<dbReference type="Proteomes" id="UP001185922">
    <property type="component" value="Unassembled WGS sequence"/>
</dbReference>
<dbReference type="Pfam" id="PF14325">
    <property type="entry name" value="DUF4383"/>
    <property type="match status" value="1"/>
</dbReference>
<accession>A0AAE4R1L9</accession>
<comment type="caution">
    <text evidence="2">The sequence shown here is derived from an EMBL/GenBank/DDBJ whole genome shotgun (WGS) entry which is preliminary data.</text>
</comment>
<evidence type="ECO:0000313" key="2">
    <source>
        <dbReference type="EMBL" id="MDV6310761.1"/>
    </source>
</evidence>
<feature type="transmembrane region" description="Helical" evidence="1">
    <location>
        <begin position="125"/>
        <end position="141"/>
    </location>
</feature>
<keyword evidence="1" id="KW-1133">Transmembrane helix</keyword>
<dbReference type="RefSeq" id="WP_024497317.1">
    <property type="nucleotide sequence ID" value="NZ_CP096596.1"/>
</dbReference>
<evidence type="ECO:0000313" key="3">
    <source>
        <dbReference type="Proteomes" id="UP001185922"/>
    </source>
</evidence>
<name>A0AAE4R1L9_9ACTN</name>
<keyword evidence="1" id="KW-0472">Membrane</keyword>
<sequence length="161" mass="16792">MSSTNANARVTRSPIRTAALVVGAVFLLVGILGFIPGITTDYDTLTFAGHHSEAALLGIFQVSILHNIVHLVFGVAGILLARTAATAFLYLVAGGAIYLVLWVYGLVIDQDSGANFVPVNTADNWLHFVLGVGMIAVGLLLRNRGVRPTTADVNPAGGPAV</sequence>
<keyword evidence="1" id="KW-0812">Transmembrane</keyword>
<feature type="transmembrane region" description="Helical" evidence="1">
    <location>
        <begin position="87"/>
        <end position="105"/>
    </location>
</feature>
<dbReference type="AlphaFoldDB" id="A0AAE4R1L9"/>
<feature type="transmembrane region" description="Helical" evidence="1">
    <location>
        <begin position="58"/>
        <end position="80"/>
    </location>
</feature>
<gene>
    <name evidence="2" type="ORF">R3Q15_02405</name>
</gene>
<evidence type="ECO:0000256" key="1">
    <source>
        <dbReference type="SAM" id="Phobius"/>
    </source>
</evidence>
<dbReference type="EMBL" id="JAWLKH010000002">
    <property type="protein sequence ID" value="MDV6310761.1"/>
    <property type="molecule type" value="Genomic_DNA"/>
</dbReference>
<organism evidence="2 3">
    <name type="scientific">Gordonia amicalis</name>
    <dbReference type="NCBI Taxonomy" id="89053"/>
    <lineage>
        <taxon>Bacteria</taxon>
        <taxon>Bacillati</taxon>
        <taxon>Actinomycetota</taxon>
        <taxon>Actinomycetes</taxon>
        <taxon>Mycobacteriales</taxon>
        <taxon>Gordoniaceae</taxon>
        <taxon>Gordonia</taxon>
    </lineage>
</organism>
<reference evidence="2" key="1">
    <citation type="submission" date="2023-10" db="EMBL/GenBank/DDBJ databases">
        <title>Development of a sustainable strategy for remediation of hydrocarbon-contaminated territories based on the waste exchange concept.</title>
        <authorList>
            <person name="Krivoruchko A."/>
        </authorList>
    </citation>
    <scope>NUCLEOTIDE SEQUENCE</scope>
    <source>
        <strain evidence="2">IEGM 1279</strain>
    </source>
</reference>
<proteinExistence type="predicted"/>
<protein>
    <submittedName>
        <fullName evidence="2">DUF4383 domain-containing protein</fullName>
    </submittedName>
</protein>
<feature type="transmembrane region" description="Helical" evidence="1">
    <location>
        <begin position="18"/>
        <end position="38"/>
    </location>
</feature>